<evidence type="ECO:0000256" key="4">
    <source>
        <dbReference type="ARBA" id="ARBA00022989"/>
    </source>
</evidence>
<feature type="transmembrane region" description="Helical" evidence="6">
    <location>
        <begin position="124"/>
        <end position="145"/>
    </location>
</feature>
<feature type="transmembrane region" description="Helical" evidence="6">
    <location>
        <begin position="244"/>
        <end position="264"/>
    </location>
</feature>
<dbReference type="InterPro" id="IPR051788">
    <property type="entry name" value="MFS_Transporter"/>
</dbReference>
<feature type="transmembrane region" description="Helical" evidence="6">
    <location>
        <begin position="44"/>
        <end position="64"/>
    </location>
</feature>
<dbReference type="Proteomes" id="UP000242497">
    <property type="component" value="Unassembled WGS sequence"/>
</dbReference>
<proteinExistence type="predicted"/>
<feature type="domain" description="Major facilitator superfamily (MFS) profile" evidence="7">
    <location>
        <begin position="10"/>
        <end position="381"/>
    </location>
</feature>
<organism evidence="8 9">
    <name type="scientific">Tepidibacter formicigenes DSM 15518</name>
    <dbReference type="NCBI Taxonomy" id="1123349"/>
    <lineage>
        <taxon>Bacteria</taxon>
        <taxon>Bacillati</taxon>
        <taxon>Bacillota</taxon>
        <taxon>Clostridia</taxon>
        <taxon>Peptostreptococcales</taxon>
        <taxon>Peptostreptococcaceae</taxon>
        <taxon>Tepidibacter</taxon>
    </lineage>
</organism>
<dbReference type="EMBL" id="FRAE01000004">
    <property type="protein sequence ID" value="SHJ42994.1"/>
    <property type="molecule type" value="Genomic_DNA"/>
</dbReference>
<evidence type="ECO:0000313" key="9">
    <source>
        <dbReference type="Proteomes" id="UP000242497"/>
    </source>
</evidence>
<keyword evidence="2" id="KW-0813">Transport</keyword>
<feature type="transmembrane region" description="Helical" evidence="6">
    <location>
        <begin position="329"/>
        <end position="350"/>
    </location>
</feature>
<dbReference type="PANTHER" id="PTHR23514:SF13">
    <property type="entry name" value="INNER MEMBRANE PROTEIN YBJJ"/>
    <property type="match status" value="1"/>
</dbReference>
<keyword evidence="3 6" id="KW-0812">Transmembrane</keyword>
<dbReference type="STRING" id="1123349.SAMN02744037_00021"/>
<keyword evidence="5 6" id="KW-0472">Membrane</keyword>
<feature type="transmembrane region" description="Helical" evidence="6">
    <location>
        <begin position="100"/>
        <end position="117"/>
    </location>
</feature>
<dbReference type="PANTHER" id="PTHR23514">
    <property type="entry name" value="BYPASS OF STOP CODON PROTEIN 6"/>
    <property type="match status" value="1"/>
</dbReference>
<reference evidence="9" key="1">
    <citation type="submission" date="2016-11" db="EMBL/GenBank/DDBJ databases">
        <authorList>
            <person name="Varghese N."/>
            <person name="Submissions S."/>
        </authorList>
    </citation>
    <scope>NUCLEOTIDE SEQUENCE [LARGE SCALE GENOMIC DNA]</scope>
    <source>
        <strain evidence="9">DSM 15518</strain>
    </source>
</reference>
<evidence type="ECO:0000259" key="7">
    <source>
        <dbReference type="PROSITE" id="PS50850"/>
    </source>
</evidence>
<evidence type="ECO:0000256" key="2">
    <source>
        <dbReference type="ARBA" id="ARBA00022448"/>
    </source>
</evidence>
<evidence type="ECO:0000256" key="6">
    <source>
        <dbReference type="SAM" id="Phobius"/>
    </source>
</evidence>
<feature type="transmembrane region" description="Helical" evidence="6">
    <location>
        <begin position="76"/>
        <end position="94"/>
    </location>
</feature>
<feature type="transmembrane region" description="Helical" evidence="6">
    <location>
        <begin position="165"/>
        <end position="185"/>
    </location>
</feature>
<accession>A0A1M6J8K9</accession>
<feature type="transmembrane region" description="Helical" evidence="6">
    <location>
        <begin position="205"/>
        <end position="228"/>
    </location>
</feature>
<feature type="transmembrane region" description="Helical" evidence="6">
    <location>
        <begin position="12"/>
        <end position="32"/>
    </location>
</feature>
<dbReference type="AlphaFoldDB" id="A0A1M6J8K9"/>
<dbReference type="InterPro" id="IPR011701">
    <property type="entry name" value="MFS"/>
</dbReference>
<evidence type="ECO:0000256" key="1">
    <source>
        <dbReference type="ARBA" id="ARBA00004651"/>
    </source>
</evidence>
<keyword evidence="9" id="KW-1185">Reference proteome</keyword>
<evidence type="ECO:0000313" key="8">
    <source>
        <dbReference type="EMBL" id="SHJ42994.1"/>
    </source>
</evidence>
<feature type="transmembrane region" description="Helical" evidence="6">
    <location>
        <begin position="273"/>
        <end position="290"/>
    </location>
</feature>
<evidence type="ECO:0000256" key="5">
    <source>
        <dbReference type="ARBA" id="ARBA00023136"/>
    </source>
</evidence>
<name>A0A1M6J8K9_9FIRM</name>
<gene>
    <name evidence="8" type="ORF">SAMN02744037_00021</name>
</gene>
<dbReference type="Gene3D" id="1.20.1250.20">
    <property type="entry name" value="MFS general substrate transporter like domains"/>
    <property type="match status" value="2"/>
</dbReference>
<dbReference type="Pfam" id="PF07690">
    <property type="entry name" value="MFS_1"/>
    <property type="match status" value="1"/>
</dbReference>
<dbReference type="GO" id="GO:0022857">
    <property type="term" value="F:transmembrane transporter activity"/>
    <property type="evidence" value="ECO:0007669"/>
    <property type="project" value="InterPro"/>
</dbReference>
<keyword evidence="4 6" id="KW-1133">Transmembrane helix</keyword>
<dbReference type="RefSeq" id="WP_159428921.1">
    <property type="nucleotide sequence ID" value="NZ_FRAE01000004.1"/>
</dbReference>
<dbReference type="PROSITE" id="PS50850">
    <property type="entry name" value="MFS"/>
    <property type="match status" value="1"/>
</dbReference>
<protein>
    <submittedName>
        <fullName evidence="8">Fucose permease</fullName>
    </submittedName>
</protein>
<comment type="subcellular location">
    <subcellularLocation>
        <location evidence="1">Cell membrane</location>
        <topology evidence="1">Multi-pass membrane protein</topology>
    </subcellularLocation>
</comment>
<feature type="transmembrane region" description="Helical" evidence="6">
    <location>
        <begin position="296"/>
        <end position="317"/>
    </location>
</feature>
<dbReference type="InterPro" id="IPR020846">
    <property type="entry name" value="MFS_dom"/>
</dbReference>
<dbReference type="OrthoDB" id="1674556at2"/>
<feature type="transmembrane region" description="Helical" evidence="6">
    <location>
        <begin position="356"/>
        <end position="376"/>
    </location>
</feature>
<evidence type="ECO:0000256" key="3">
    <source>
        <dbReference type="ARBA" id="ARBA00022692"/>
    </source>
</evidence>
<dbReference type="SUPFAM" id="SSF103473">
    <property type="entry name" value="MFS general substrate transporter"/>
    <property type="match status" value="1"/>
</dbReference>
<dbReference type="InterPro" id="IPR036259">
    <property type="entry name" value="MFS_trans_sf"/>
</dbReference>
<dbReference type="GO" id="GO:0005886">
    <property type="term" value="C:plasma membrane"/>
    <property type="evidence" value="ECO:0007669"/>
    <property type="project" value="UniProtKB-SubCell"/>
</dbReference>
<sequence length="386" mass="43547">MLKELKHKSSILFIFVNMMVIGFAESMRGLFVPQFKQAFSITDSLIGFMFSLAILGYIISTYLGGILCSKFGQKKVIILSIGLITISYLINSISYNFATLLFAVFLTNIGTGLHGISVNSISPILFITYQAVLINLTHFFYGFGVTISQRFSGIMISKGFTFKQIYLWNTILFLVFFIYSFFIKFPITKTEKTKLSISQTFKNKLVIFFILALGFYVFSEVGFTNWFINFAQTSYNFTINEASYYSSLFFLVFTIGRLTGGFIVEKLGVKKSIVLYLIVSLLFFSSGYLLKYKFTILISLSGFFFSIVFPTTITIIGKTFNENTSYIMGTILAFVSGVNMILNSLMGALSKTLSPYTAFSLIPISLSLSLSFYILIFKSIKKETLK</sequence>